<dbReference type="PRINTS" id="PR01179">
    <property type="entry name" value="ODADCRBXLASE"/>
</dbReference>
<dbReference type="EMBL" id="MWBQ01000218">
    <property type="protein sequence ID" value="OQA54307.1"/>
    <property type="molecule type" value="Genomic_DNA"/>
</dbReference>
<comment type="similarity">
    <text evidence="2">Belongs to the Orn/Lys/Arg decarboxylase class-II family.</text>
</comment>
<evidence type="ECO:0000256" key="5">
    <source>
        <dbReference type="ARBA" id="ARBA00034115"/>
    </source>
</evidence>
<comment type="pathway">
    <text evidence="5">Amine and polyamine biosynthesis; putrescine biosynthesis via L-ornithine pathway; putrescine from L-ornithine: step 1/1.</text>
</comment>
<protein>
    <recommendedName>
        <fullName evidence="6">ornithine decarboxylase</fullName>
        <ecNumber evidence="6">4.1.1.17</ecNumber>
    </recommendedName>
</protein>
<sequence>MEKNNLSTSMFGLSYDQIDCLIEQHDTPLFIIIREKLIDNYQAFRSFFPGVEVYYALKANPHPYIIQVLGEIGSSFDVASLQEIQLVLSHGIPPQRMILANTIKRKKGIRFAKENGVNRLTYDNFDEVGKIARVFQEASVILRVKTPSVGSRINLSYKFGAEPDEALDLLLNAQDAGLNPIGISFHVGSPCTNVENYIASLKLVVKIFEQAAAKGIHLTTIDIGGGFPLQVYQTQNNEVSVESMGKILTPLLLEYFGRECTFVAEPGRSLVGSAGLLISKVIGRAKRSGKNWYYLDDGYYGTFTAIPFDKSVFEFYTLKDDEKKYPCILAGPTCDSVDVIADGVMMPEMQLDDLVIVPSIGAYSWASATTFNGFEKPKVVLA</sequence>
<dbReference type="GO" id="GO:0033387">
    <property type="term" value="P:putrescine biosynthetic process from arginine, via ornithine"/>
    <property type="evidence" value="ECO:0007669"/>
    <property type="project" value="TreeGrafter"/>
</dbReference>
<organism evidence="10">
    <name type="scientific">Candidatus Atribacter allofermentans</name>
    <dbReference type="NCBI Taxonomy" id="1852833"/>
    <lineage>
        <taxon>Bacteria</taxon>
        <taxon>Pseudomonadati</taxon>
        <taxon>Atribacterota</taxon>
        <taxon>Atribacteria</taxon>
        <taxon>Atribacterales</taxon>
        <taxon>Atribacteraceae</taxon>
        <taxon>Atribacter</taxon>
    </lineage>
</organism>
<evidence type="ECO:0000256" key="1">
    <source>
        <dbReference type="ARBA" id="ARBA00001933"/>
    </source>
</evidence>
<dbReference type="InterPro" id="IPR002433">
    <property type="entry name" value="Orn_de-COase"/>
</dbReference>
<dbReference type="EC" id="4.1.1.17" evidence="6"/>
<comment type="catalytic activity">
    <reaction evidence="7">
        <text>L-ornithine + H(+) = putrescine + CO2</text>
        <dbReference type="Rhea" id="RHEA:22964"/>
        <dbReference type="ChEBI" id="CHEBI:15378"/>
        <dbReference type="ChEBI" id="CHEBI:16526"/>
        <dbReference type="ChEBI" id="CHEBI:46911"/>
        <dbReference type="ChEBI" id="CHEBI:326268"/>
        <dbReference type="EC" id="4.1.1.17"/>
    </reaction>
</comment>
<dbReference type="InterPro" id="IPR000183">
    <property type="entry name" value="Orn/DAP/Arg_de-COase"/>
</dbReference>
<dbReference type="SUPFAM" id="SSF51419">
    <property type="entry name" value="PLP-binding barrel"/>
    <property type="match status" value="1"/>
</dbReference>
<evidence type="ECO:0000313" key="10">
    <source>
        <dbReference type="EMBL" id="OQA54307.1"/>
    </source>
</evidence>
<dbReference type="GO" id="GO:0005737">
    <property type="term" value="C:cytoplasm"/>
    <property type="evidence" value="ECO:0007669"/>
    <property type="project" value="TreeGrafter"/>
</dbReference>
<dbReference type="SUPFAM" id="SSF50621">
    <property type="entry name" value="Alanine racemase C-terminal domain-like"/>
    <property type="match status" value="1"/>
</dbReference>
<dbReference type="CDD" id="cd00622">
    <property type="entry name" value="PLPDE_III_ODC"/>
    <property type="match status" value="1"/>
</dbReference>
<dbReference type="GO" id="GO:0004586">
    <property type="term" value="F:ornithine decarboxylase activity"/>
    <property type="evidence" value="ECO:0007669"/>
    <property type="project" value="UniProtKB-EC"/>
</dbReference>
<dbReference type="AlphaFoldDB" id="A0A1V5SIK3"/>
<evidence type="ECO:0000259" key="9">
    <source>
        <dbReference type="Pfam" id="PF02784"/>
    </source>
</evidence>
<evidence type="ECO:0000256" key="7">
    <source>
        <dbReference type="ARBA" id="ARBA00049127"/>
    </source>
</evidence>
<keyword evidence="4 10" id="KW-0456">Lyase</keyword>
<feature type="domain" description="Orn/DAP/Arg decarboxylase 2 N-terminal" evidence="9">
    <location>
        <begin position="36"/>
        <end position="271"/>
    </location>
</feature>
<evidence type="ECO:0000256" key="2">
    <source>
        <dbReference type="ARBA" id="ARBA00008872"/>
    </source>
</evidence>
<dbReference type="Proteomes" id="UP000485569">
    <property type="component" value="Unassembled WGS sequence"/>
</dbReference>
<reference evidence="10" key="1">
    <citation type="submission" date="2017-02" db="EMBL/GenBank/DDBJ databases">
        <title>Delving into the versatile metabolic prowess of the omnipresent phylum Bacteroidetes.</title>
        <authorList>
            <person name="Nobu M.K."/>
            <person name="Mei R."/>
            <person name="Narihiro T."/>
            <person name="Kuroda K."/>
            <person name="Liu W.-T."/>
        </authorList>
    </citation>
    <scope>NUCLEOTIDE SEQUENCE</scope>
    <source>
        <strain evidence="10">ADurb.Bin276</strain>
    </source>
</reference>
<feature type="active site" description="Proton donor" evidence="8">
    <location>
        <position position="334"/>
    </location>
</feature>
<comment type="caution">
    <text evidence="10">The sequence shown here is derived from an EMBL/GenBank/DDBJ whole genome shotgun (WGS) entry which is preliminary data.</text>
</comment>
<gene>
    <name evidence="10" type="primary">ldc</name>
    <name evidence="10" type="ORF">BWY41_02135</name>
</gene>
<keyword evidence="3 8" id="KW-0663">Pyridoxal phosphate</keyword>
<evidence type="ECO:0000256" key="3">
    <source>
        <dbReference type="ARBA" id="ARBA00022898"/>
    </source>
</evidence>
<evidence type="ECO:0000256" key="8">
    <source>
        <dbReference type="PIRSR" id="PIRSR600183-50"/>
    </source>
</evidence>
<dbReference type="PROSITE" id="PS00878">
    <property type="entry name" value="ODR_DC_2_1"/>
    <property type="match status" value="1"/>
</dbReference>
<evidence type="ECO:0000256" key="6">
    <source>
        <dbReference type="ARBA" id="ARBA00034138"/>
    </source>
</evidence>
<dbReference type="PRINTS" id="PR01182">
    <property type="entry name" value="ORNDCRBXLASE"/>
</dbReference>
<dbReference type="PANTHER" id="PTHR11482">
    <property type="entry name" value="ARGININE/DIAMINOPIMELATE/ORNITHINE DECARBOXYLASE"/>
    <property type="match status" value="1"/>
</dbReference>
<dbReference type="InterPro" id="IPR022653">
    <property type="entry name" value="De-COase2_pyr-phos_BS"/>
</dbReference>
<feature type="modified residue" description="N6-(pyridoxal phosphate)lysine" evidence="8">
    <location>
        <position position="58"/>
    </location>
</feature>
<dbReference type="FunFam" id="3.20.20.10:FF:000008">
    <property type="entry name" value="Ornithine decarboxylase"/>
    <property type="match status" value="1"/>
</dbReference>
<dbReference type="Gene3D" id="2.40.37.10">
    <property type="entry name" value="Lyase, Ornithine Decarboxylase, Chain A, domain 1"/>
    <property type="match status" value="1"/>
</dbReference>
<dbReference type="InterPro" id="IPR009006">
    <property type="entry name" value="Ala_racemase/Decarboxylase_C"/>
</dbReference>
<evidence type="ECO:0000256" key="4">
    <source>
        <dbReference type="ARBA" id="ARBA00023239"/>
    </source>
</evidence>
<dbReference type="PANTHER" id="PTHR11482:SF6">
    <property type="entry name" value="ORNITHINE DECARBOXYLASE 1-RELATED"/>
    <property type="match status" value="1"/>
</dbReference>
<name>A0A1V5SIK3_9BACT</name>
<dbReference type="InterPro" id="IPR029066">
    <property type="entry name" value="PLP-binding_barrel"/>
</dbReference>
<dbReference type="Pfam" id="PF02784">
    <property type="entry name" value="Orn_Arg_deC_N"/>
    <property type="match status" value="1"/>
</dbReference>
<comment type="cofactor">
    <cofactor evidence="1 8">
        <name>pyridoxal 5'-phosphate</name>
        <dbReference type="ChEBI" id="CHEBI:597326"/>
    </cofactor>
</comment>
<dbReference type="InterPro" id="IPR022644">
    <property type="entry name" value="De-COase2_N"/>
</dbReference>
<proteinExistence type="inferred from homology"/>
<dbReference type="Gene3D" id="3.20.20.10">
    <property type="entry name" value="Alanine racemase"/>
    <property type="match status" value="1"/>
</dbReference>
<accession>A0A1V5SIK3</accession>